<organism evidence="2 3">
    <name type="scientific">Synechocystis sp. (strain ATCC 27184 / PCC 6803 / Kazusa)</name>
    <dbReference type="NCBI Taxonomy" id="1111708"/>
    <lineage>
        <taxon>Bacteria</taxon>
        <taxon>Bacillati</taxon>
        <taxon>Cyanobacteriota</taxon>
        <taxon>Cyanophyceae</taxon>
        <taxon>Synechococcales</taxon>
        <taxon>Merismopediaceae</taxon>
        <taxon>Synechocystis</taxon>
    </lineage>
</organism>
<sequence length="188" mass="21920">MAYDLDLRLKVIDFIESGDGITKASRTFRVGRATIYRWLGREELAATKVETRQHKINIKELEEDVKNNPDMLLKERAKKFGITPASLCYQFKKMKITRKKQLLYQERDVQKRAEYQKILSQLVLIYGIESRVFIDEAGFGEFVSSLYGWSNKGGRVYGKKQGKRGEKENLVARRRKTKKDLIATMLFT</sequence>
<dbReference type="PaxDb" id="1148-1653219"/>
<dbReference type="EnsemblBacteria" id="BAA18135">
    <property type="protein sequence ID" value="BAA18135"/>
    <property type="gene ID" value="BAA18135"/>
</dbReference>
<reference evidence="2 3" key="1">
    <citation type="journal article" date="1995" name="DNA Res.">
        <title>Sequence analysis of the genome of the unicellular cyanobacterium Synechocystis sp. strain PCC6803. I. Sequence features in the 1 Mb region from map positions 64% to 92% of the genome.</title>
        <authorList>
            <person name="Kaneko T."/>
            <person name="Tanaka A."/>
            <person name="Sato S."/>
            <person name="Kotani H."/>
            <person name="Sazuka T."/>
            <person name="Miyajima N."/>
            <person name="Sugiura M."/>
            <person name="Tabata S."/>
        </authorList>
    </citation>
    <scope>NUCLEOTIDE SEQUENCE [LARGE SCALE GENOMIC DNA]</scope>
    <source>
        <strain evidence="3">ATCC 27184 / PCC 6803 / Kazusa</strain>
    </source>
</reference>
<evidence type="ECO:0000313" key="2">
    <source>
        <dbReference type="EMBL" id="BAA18135.1"/>
    </source>
</evidence>
<dbReference type="PIR" id="S75574">
    <property type="entry name" value="S75574"/>
</dbReference>
<evidence type="ECO:0000313" key="3">
    <source>
        <dbReference type="Proteomes" id="UP000001425"/>
    </source>
</evidence>
<dbReference type="InterPro" id="IPR009057">
    <property type="entry name" value="Homeodomain-like_sf"/>
</dbReference>
<dbReference type="PANTHER" id="PTHR46564">
    <property type="entry name" value="TRANSPOSASE"/>
    <property type="match status" value="1"/>
</dbReference>
<evidence type="ECO:0000259" key="1">
    <source>
        <dbReference type="Pfam" id="PF01710"/>
    </source>
</evidence>
<name>P74059_SYNY3</name>
<dbReference type="AlphaFoldDB" id="P74059"/>
<gene>
    <name evidence="2" type="ordered locus">sll0808</name>
</gene>
<dbReference type="Pfam" id="PF01710">
    <property type="entry name" value="HTH_Tnp_IS630"/>
    <property type="match status" value="1"/>
</dbReference>
<dbReference type="PANTHER" id="PTHR46564:SF1">
    <property type="entry name" value="TRANSPOSASE"/>
    <property type="match status" value="1"/>
</dbReference>
<dbReference type="InterPro" id="IPR002622">
    <property type="entry name" value="Transposase_14"/>
</dbReference>
<accession>P74059</accession>
<proteinExistence type="predicted"/>
<dbReference type="InParanoid" id="P74059"/>
<protein>
    <submittedName>
        <fullName evidence="2">Transposase</fullName>
    </submittedName>
</protein>
<dbReference type="Proteomes" id="UP000001425">
    <property type="component" value="Chromosome"/>
</dbReference>
<dbReference type="eggNOG" id="COG3415">
    <property type="taxonomic scope" value="Bacteria"/>
</dbReference>
<dbReference type="EMBL" id="BA000022">
    <property type="protein sequence ID" value="BAA18135.1"/>
    <property type="molecule type" value="Genomic_DNA"/>
</dbReference>
<feature type="domain" description="Transposase Synechocystis PCC 6803" evidence="1">
    <location>
        <begin position="1"/>
        <end position="119"/>
    </location>
</feature>
<dbReference type="PhylomeDB" id="P74059"/>
<dbReference type="SUPFAM" id="SSF46689">
    <property type="entry name" value="Homeodomain-like"/>
    <property type="match status" value="1"/>
</dbReference>
<dbReference type="KEGG" id="syn:sll0808"/>
<keyword evidence="3" id="KW-1185">Reference proteome</keyword>
<reference evidence="2 3" key="2">
    <citation type="journal article" date="1996" name="DNA Res.">
        <title>Sequence analysis of the genome of the unicellular cyanobacterium Synechocystis sp. strain PCC6803. II. Sequence determination of the entire genome and assignment of potential protein-coding regions.</title>
        <authorList>
            <person name="Kaneko T."/>
            <person name="Sato S."/>
            <person name="Kotani H."/>
            <person name="Tanaka A."/>
            <person name="Asamizu E."/>
            <person name="Nakamura Y."/>
            <person name="Miyajima N."/>
            <person name="Hirosawa M."/>
            <person name="Sugiura M."/>
            <person name="Sasamoto S."/>
            <person name="Kimura T."/>
            <person name="Hosouchi T."/>
            <person name="Matsuno A."/>
            <person name="Muraki A."/>
            <person name="Nakazaki N."/>
            <person name="Naruo K."/>
            <person name="Okumura S."/>
            <person name="Shimpo S."/>
            <person name="Takeuchi C."/>
            <person name="Wada T."/>
            <person name="Watanabe A."/>
            <person name="Yamada M."/>
            <person name="Yasuda M."/>
            <person name="Tabata S."/>
        </authorList>
    </citation>
    <scope>NUCLEOTIDE SEQUENCE [LARGE SCALE GENOMIC DNA]</scope>
    <source>
        <strain evidence="3">ATCC 27184 / PCC 6803 / Kazusa</strain>
    </source>
</reference>